<dbReference type="InterPro" id="IPR044068">
    <property type="entry name" value="CB"/>
</dbReference>
<name>A0ABY4RNE5_9BACL</name>
<dbReference type="InterPro" id="IPR011010">
    <property type="entry name" value="DNA_brk_join_enz"/>
</dbReference>
<protein>
    <submittedName>
        <fullName evidence="8">Tyrosine recombinase XerC</fullName>
    </submittedName>
</protein>
<dbReference type="Gene3D" id="1.10.443.10">
    <property type="entry name" value="Intergrase catalytic core"/>
    <property type="match status" value="1"/>
</dbReference>
<dbReference type="Pfam" id="PF00589">
    <property type="entry name" value="Phage_integrase"/>
    <property type="match status" value="1"/>
</dbReference>
<evidence type="ECO:0000256" key="5">
    <source>
        <dbReference type="PROSITE-ProRule" id="PRU01248"/>
    </source>
</evidence>
<dbReference type="Gene3D" id="1.10.150.130">
    <property type="match status" value="1"/>
</dbReference>
<dbReference type="InterPro" id="IPR004107">
    <property type="entry name" value="Integrase_SAM-like_N"/>
</dbReference>
<dbReference type="RefSeq" id="WP_249864930.1">
    <property type="nucleotide sequence ID" value="NZ_CP027059.1"/>
</dbReference>
<keyword evidence="9" id="KW-1185">Reference proteome</keyword>
<dbReference type="Proteomes" id="UP001057134">
    <property type="component" value="Chromosome"/>
</dbReference>
<keyword evidence="3 5" id="KW-0238">DNA-binding</keyword>
<dbReference type="InterPro" id="IPR013762">
    <property type="entry name" value="Integrase-like_cat_sf"/>
</dbReference>
<dbReference type="InterPro" id="IPR002104">
    <property type="entry name" value="Integrase_catalytic"/>
</dbReference>
<comment type="similarity">
    <text evidence="1">Belongs to the 'phage' integrase family.</text>
</comment>
<evidence type="ECO:0000256" key="1">
    <source>
        <dbReference type="ARBA" id="ARBA00008857"/>
    </source>
</evidence>
<evidence type="ECO:0000256" key="4">
    <source>
        <dbReference type="ARBA" id="ARBA00023172"/>
    </source>
</evidence>
<evidence type="ECO:0000259" key="7">
    <source>
        <dbReference type="PROSITE" id="PS51900"/>
    </source>
</evidence>
<sequence>MGQLDSGLEADLQQFKMYLHERNKEASTVKIYACEIRRFLEWMQQQSKELSQIRPEDVISASYALHEQNASYATINKSISIVSSFFKWAKERGRVASNPAEHIRLLTQDKAEPPRWLSEEEEARLVQVAVKERNTFKRTRNEALVAVMLYAGLRVDEVSQLRLESLRNEALIVYEDDAEARRVPIDETTRQKLQAWLAERMQAGKREYAESPFLFVTERSGKMQPRAIQFVIEGFSERLGFPILCQYLRHTYCRRLAERGVPLERIKQQAGHKATLTTWRYFAGLK</sequence>
<organism evidence="8 9">
    <name type="scientific">Paenibacillus konkukensis</name>
    <dbReference type="NCBI Taxonomy" id="2020716"/>
    <lineage>
        <taxon>Bacteria</taxon>
        <taxon>Bacillati</taxon>
        <taxon>Bacillota</taxon>
        <taxon>Bacilli</taxon>
        <taxon>Bacillales</taxon>
        <taxon>Paenibacillaceae</taxon>
        <taxon>Paenibacillus</taxon>
    </lineage>
</organism>
<dbReference type="Pfam" id="PF02899">
    <property type="entry name" value="Phage_int_SAM_1"/>
    <property type="match status" value="1"/>
</dbReference>
<keyword evidence="4" id="KW-0233">DNA recombination</keyword>
<dbReference type="SUPFAM" id="SSF56349">
    <property type="entry name" value="DNA breaking-rejoining enzymes"/>
    <property type="match status" value="1"/>
</dbReference>
<dbReference type="PROSITE" id="PS51898">
    <property type="entry name" value="TYR_RECOMBINASE"/>
    <property type="match status" value="1"/>
</dbReference>
<feature type="domain" description="Core-binding (CB)" evidence="7">
    <location>
        <begin position="6"/>
        <end position="90"/>
    </location>
</feature>
<accession>A0ABY4RNE5</accession>
<gene>
    <name evidence="8" type="primary">xerC_1</name>
    <name evidence="8" type="ORF">SK3146_01997</name>
</gene>
<dbReference type="CDD" id="cd00397">
    <property type="entry name" value="DNA_BRE_C"/>
    <property type="match status" value="1"/>
</dbReference>
<dbReference type="PANTHER" id="PTHR30349:SF64">
    <property type="entry name" value="PROPHAGE INTEGRASE INTD-RELATED"/>
    <property type="match status" value="1"/>
</dbReference>
<dbReference type="InterPro" id="IPR050090">
    <property type="entry name" value="Tyrosine_recombinase_XerCD"/>
</dbReference>
<keyword evidence="2" id="KW-0229">DNA integration</keyword>
<proteinExistence type="inferred from homology"/>
<reference evidence="8" key="1">
    <citation type="submission" date="2018-02" db="EMBL/GenBank/DDBJ databases">
        <authorList>
            <person name="Kim S.-K."/>
            <person name="Jung H.-I."/>
            <person name="Lee S.-W."/>
        </authorList>
    </citation>
    <scope>NUCLEOTIDE SEQUENCE</scope>
    <source>
        <strain evidence="8">SK3146</strain>
    </source>
</reference>
<reference evidence="8" key="2">
    <citation type="journal article" date="2021" name="J Anim Sci Technol">
        <title>Complete genome sequence of Paenibacillus konkukensis sp. nov. SK3146 as a potential probiotic strain.</title>
        <authorList>
            <person name="Jung H.I."/>
            <person name="Park S."/>
            <person name="Niu K.M."/>
            <person name="Lee S.W."/>
            <person name="Kothari D."/>
            <person name="Yi K.J."/>
            <person name="Kim S.K."/>
        </authorList>
    </citation>
    <scope>NUCLEOTIDE SEQUENCE</scope>
    <source>
        <strain evidence="8">SK3146</strain>
    </source>
</reference>
<evidence type="ECO:0000256" key="3">
    <source>
        <dbReference type="ARBA" id="ARBA00023125"/>
    </source>
</evidence>
<dbReference type="EMBL" id="CP027059">
    <property type="protein sequence ID" value="UQZ82837.1"/>
    <property type="molecule type" value="Genomic_DNA"/>
</dbReference>
<evidence type="ECO:0000256" key="2">
    <source>
        <dbReference type="ARBA" id="ARBA00022908"/>
    </source>
</evidence>
<evidence type="ECO:0000259" key="6">
    <source>
        <dbReference type="PROSITE" id="PS51898"/>
    </source>
</evidence>
<dbReference type="PROSITE" id="PS51900">
    <property type="entry name" value="CB"/>
    <property type="match status" value="1"/>
</dbReference>
<dbReference type="InterPro" id="IPR010998">
    <property type="entry name" value="Integrase_recombinase_N"/>
</dbReference>
<evidence type="ECO:0000313" key="9">
    <source>
        <dbReference type="Proteomes" id="UP001057134"/>
    </source>
</evidence>
<evidence type="ECO:0000313" key="8">
    <source>
        <dbReference type="EMBL" id="UQZ82837.1"/>
    </source>
</evidence>
<dbReference type="PANTHER" id="PTHR30349">
    <property type="entry name" value="PHAGE INTEGRASE-RELATED"/>
    <property type="match status" value="1"/>
</dbReference>
<feature type="domain" description="Tyr recombinase" evidence="6">
    <location>
        <begin position="112"/>
        <end position="286"/>
    </location>
</feature>